<evidence type="ECO:0000313" key="4">
    <source>
        <dbReference type="Proteomes" id="UP000318081"/>
    </source>
</evidence>
<proteinExistence type="predicted"/>
<dbReference type="EMBL" id="CP036432">
    <property type="protein sequence ID" value="QDV83148.1"/>
    <property type="molecule type" value="Genomic_DNA"/>
</dbReference>
<accession>A0ABX5XMC6</accession>
<keyword evidence="2" id="KW-0472">Membrane</keyword>
<sequence length="571" mass="61900">MTRKTALTDPTARWRDAPIAPIGGERSSDRCAAPAAESPAAESPAAESPAAVPPATAAPPLESLQETDTVGPAIDPNAPGDEGPRGIVARLATVRNSSWLASAALHLLFLIVLALLTYRLGGTERGLLIEGVWSGPDSATPLESITLAEATADHQSEQQDLPVEVDLSIVSKHIADASIIAPQQASAIEDNALVGLQTGGATTAAERVVFLGGGGLSARTPEGRKKYGDQYGATRQSEMAVENALRWLAEHQRDDGSWSFDLRLSPCDGRCRNGKKANDDTPTPSTAATGLALLAFLGAGYTPDVGPYQEVVQRGLYYLRSTAAESEFGYDWQQGGSMYGQGIALMAISEALGMTKHEDRFDSDLYHYAERGTRFTVIAQHDSGSWGYTPGSPGDTTLTGWQILSLIGARKAGIETRSDTFTRAKEFLMSVREGPEFQFGYRTPKAEKTTTAIALTLLIYLGQTPGHTLFDEAIDKLAEQGPTLTNVYHDYYATLALHHFRHRDWESWNNQLRDHLVRTQATEGHEAGSWHFRDQWGDVGGRVYTTAMCALTLEVYYRFLPLYDAPPDFPL</sequence>
<protein>
    <recommendedName>
        <fullName evidence="5">Squalene cyclase C-terminal domain-containing protein</fullName>
    </recommendedName>
</protein>
<feature type="transmembrane region" description="Helical" evidence="2">
    <location>
        <begin position="99"/>
        <end position="118"/>
    </location>
</feature>
<evidence type="ECO:0000313" key="3">
    <source>
        <dbReference type="EMBL" id="QDV83148.1"/>
    </source>
</evidence>
<keyword evidence="2" id="KW-0812">Transmembrane</keyword>
<keyword evidence="2" id="KW-1133">Transmembrane helix</keyword>
<evidence type="ECO:0008006" key="5">
    <source>
        <dbReference type="Google" id="ProtNLM"/>
    </source>
</evidence>
<name>A0ABX5XMC6_9BACT</name>
<feature type="compositionally biased region" description="Low complexity" evidence="1">
    <location>
        <begin position="32"/>
        <end position="58"/>
    </location>
</feature>
<gene>
    <name evidence="3" type="ORF">TBK1r_20830</name>
</gene>
<evidence type="ECO:0000256" key="2">
    <source>
        <dbReference type="SAM" id="Phobius"/>
    </source>
</evidence>
<feature type="region of interest" description="Disordered" evidence="1">
    <location>
        <begin position="1"/>
        <end position="58"/>
    </location>
</feature>
<dbReference type="CDD" id="cd00688">
    <property type="entry name" value="ISOPREN_C2_like"/>
    <property type="match status" value="1"/>
</dbReference>
<dbReference type="RefSeq" id="WP_145209605.1">
    <property type="nucleotide sequence ID" value="NZ_CP036432.1"/>
</dbReference>
<dbReference type="Proteomes" id="UP000318081">
    <property type="component" value="Chromosome"/>
</dbReference>
<dbReference type="Gene3D" id="1.50.10.20">
    <property type="match status" value="2"/>
</dbReference>
<evidence type="ECO:0000256" key="1">
    <source>
        <dbReference type="SAM" id="MobiDB-lite"/>
    </source>
</evidence>
<reference evidence="3 4" key="1">
    <citation type="submission" date="2019-02" db="EMBL/GenBank/DDBJ databases">
        <title>Deep-cultivation of Planctomycetes and their phenomic and genomic characterization uncovers novel biology.</title>
        <authorList>
            <person name="Wiegand S."/>
            <person name="Jogler M."/>
            <person name="Boedeker C."/>
            <person name="Pinto D."/>
            <person name="Vollmers J."/>
            <person name="Rivas-Marin E."/>
            <person name="Kohn T."/>
            <person name="Peeters S.H."/>
            <person name="Heuer A."/>
            <person name="Rast P."/>
            <person name="Oberbeckmann S."/>
            <person name="Bunk B."/>
            <person name="Jeske O."/>
            <person name="Meyerdierks A."/>
            <person name="Storesund J.E."/>
            <person name="Kallscheuer N."/>
            <person name="Luecker S."/>
            <person name="Lage O.M."/>
            <person name="Pohl T."/>
            <person name="Merkel B.J."/>
            <person name="Hornburger P."/>
            <person name="Mueller R.-W."/>
            <person name="Bruemmer F."/>
            <person name="Labrenz M."/>
            <person name="Spormann A.M."/>
            <person name="Op den Camp H."/>
            <person name="Overmann J."/>
            <person name="Amann R."/>
            <person name="Jetten M.S.M."/>
            <person name="Mascher T."/>
            <person name="Medema M.H."/>
            <person name="Devos D.P."/>
            <person name="Kaster A.-K."/>
            <person name="Ovreas L."/>
            <person name="Rohde M."/>
            <person name="Galperin M.Y."/>
            <person name="Jogler C."/>
        </authorList>
    </citation>
    <scope>NUCLEOTIDE SEQUENCE [LARGE SCALE GENOMIC DNA]</scope>
    <source>
        <strain evidence="3 4">TBK1r</strain>
    </source>
</reference>
<dbReference type="InterPro" id="IPR008930">
    <property type="entry name" value="Terpenoid_cyclase/PrenylTrfase"/>
</dbReference>
<keyword evidence="4" id="KW-1185">Reference proteome</keyword>
<dbReference type="SUPFAM" id="SSF48239">
    <property type="entry name" value="Terpenoid cyclases/Protein prenyltransferases"/>
    <property type="match status" value="1"/>
</dbReference>
<organism evidence="3 4">
    <name type="scientific">Stieleria magnilauensis</name>
    <dbReference type="NCBI Taxonomy" id="2527963"/>
    <lineage>
        <taxon>Bacteria</taxon>
        <taxon>Pseudomonadati</taxon>
        <taxon>Planctomycetota</taxon>
        <taxon>Planctomycetia</taxon>
        <taxon>Pirellulales</taxon>
        <taxon>Pirellulaceae</taxon>
        <taxon>Stieleria</taxon>
    </lineage>
</organism>